<dbReference type="EMBL" id="BMFJ01000001">
    <property type="protein sequence ID" value="GGE35461.1"/>
    <property type="molecule type" value="Genomic_DNA"/>
</dbReference>
<feature type="coiled-coil region" evidence="6">
    <location>
        <begin position="113"/>
        <end position="150"/>
    </location>
</feature>
<dbReference type="InterPro" id="IPR002549">
    <property type="entry name" value="AI-2E-like"/>
</dbReference>
<feature type="transmembrane region" description="Helical" evidence="7">
    <location>
        <begin position="48"/>
        <end position="70"/>
    </location>
</feature>
<dbReference type="Proteomes" id="UP000612855">
    <property type="component" value="Unassembled WGS sequence"/>
</dbReference>
<reference evidence="9" key="1">
    <citation type="journal article" date="2019" name="Int. J. Syst. Evol. Microbiol.">
        <title>The Global Catalogue of Microorganisms (GCM) 10K type strain sequencing project: providing services to taxonomists for standard genome sequencing and annotation.</title>
        <authorList>
            <consortium name="The Broad Institute Genomics Platform"/>
            <consortium name="The Broad Institute Genome Sequencing Center for Infectious Disease"/>
            <person name="Wu L."/>
            <person name="Ma J."/>
        </authorList>
    </citation>
    <scope>NUCLEOTIDE SEQUENCE [LARGE SCALE GENOMIC DNA]</scope>
    <source>
        <strain evidence="9">CGMCC 1.12664</strain>
    </source>
</reference>
<dbReference type="AlphaFoldDB" id="A0A917AAM7"/>
<feature type="transmembrane region" description="Helical" evidence="7">
    <location>
        <begin position="222"/>
        <end position="241"/>
    </location>
</feature>
<name>A0A917AAM7_9RHOB</name>
<feature type="transmembrane region" description="Helical" evidence="7">
    <location>
        <begin position="163"/>
        <end position="186"/>
    </location>
</feature>
<dbReference type="Pfam" id="PF01594">
    <property type="entry name" value="AI-2E_transport"/>
    <property type="match status" value="1"/>
</dbReference>
<organism evidence="8 9">
    <name type="scientific">Primorskyibacter flagellatus</name>
    <dbReference type="NCBI Taxonomy" id="1387277"/>
    <lineage>
        <taxon>Bacteria</taxon>
        <taxon>Pseudomonadati</taxon>
        <taxon>Pseudomonadota</taxon>
        <taxon>Alphaproteobacteria</taxon>
        <taxon>Rhodobacterales</taxon>
        <taxon>Roseobacteraceae</taxon>
        <taxon>Primorskyibacter</taxon>
    </lineage>
</organism>
<evidence type="ECO:0000256" key="7">
    <source>
        <dbReference type="SAM" id="Phobius"/>
    </source>
</evidence>
<feature type="transmembrane region" description="Helical" evidence="7">
    <location>
        <begin position="317"/>
        <end position="346"/>
    </location>
</feature>
<dbReference type="PANTHER" id="PTHR21716">
    <property type="entry name" value="TRANSMEMBRANE PROTEIN"/>
    <property type="match status" value="1"/>
</dbReference>
<keyword evidence="5 7" id="KW-0472">Membrane</keyword>
<dbReference type="GO" id="GO:0055085">
    <property type="term" value="P:transmembrane transport"/>
    <property type="evidence" value="ECO:0007669"/>
    <property type="project" value="TreeGrafter"/>
</dbReference>
<comment type="subcellular location">
    <subcellularLocation>
        <location evidence="1">Membrane</location>
        <topology evidence="1">Multi-pass membrane protein</topology>
    </subcellularLocation>
</comment>
<evidence type="ECO:0000256" key="1">
    <source>
        <dbReference type="ARBA" id="ARBA00004141"/>
    </source>
</evidence>
<keyword evidence="9" id="KW-1185">Reference proteome</keyword>
<keyword evidence="6" id="KW-0175">Coiled coil</keyword>
<dbReference type="RefSeq" id="WP_229737547.1">
    <property type="nucleotide sequence ID" value="NZ_BMFJ01000001.1"/>
</dbReference>
<feature type="transmembrane region" description="Helical" evidence="7">
    <location>
        <begin position="77"/>
        <end position="98"/>
    </location>
</feature>
<proteinExistence type="inferred from homology"/>
<protein>
    <submittedName>
        <fullName evidence="8">AI-2E family transporter</fullName>
    </submittedName>
</protein>
<evidence type="ECO:0000256" key="5">
    <source>
        <dbReference type="ARBA" id="ARBA00023136"/>
    </source>
</evidence>
<evidence type="ECO:0000313" key="9">
    <source>
        <dbReference type="Proteomes" id="UP000612855"/>
    </source>
</evidence>
<evidence type="ECO:0000256" key="3">
    <source>
        <dbReference type="ARBA" id="ARBA00022692"/>
    </source>
</evidence>
<sequence length="376" mass="40207">MPDSEHFPPEPPVTTGADRLAVLRRIEYLLAGLLILFFFWSISLAKVVVLPIVLGFLFALTLSPLVRFLARLGLPTGIAAVGVILTLGLSSAFGLYMLTGPASALVETLPDIRQAAETKLYDLQIKIRQMQEAEQEMTNLTKGAAESDQEAILVDDPGLVEGAIASLAGTGTALAIAMILAMFLLASGDMFQRKLIQSFDRFGDKKTALKISHDIERQVSRYLGAITVINAALGLAVGLTMHALGLPYAYVWGVAAFALNYLPYLGAMVGCAAVAGVSLITYDTVGAALLPPLAYFILTSVEGQMVTPVLVGRHLSLNAAAVFIAVIFWAWLWGIFGALMAVPFLVTLKVFCDHIPALAFIGRFLSGEDPPPVETD</sequence>
<evidence type="ECO:0000313" key="8">
    <source>
        <dbReference type="EMBL" id="GGE35461.1"/>
    </source>
</evidence>
<evidence type="ECO:0000256" key="6">
    <source>
        <dbReference type="SAM" id="Coils"/>
    </source>
</evidence>
<dbReference type="GO" id="GO:0016020">
    <property type="term" value="C:membrane"/>
    <property type="evidence" value="ECO:0007669"/>
    <property type="project" value="UniProtKB-SubCell"/>
</dbReference>
<evidence type="ECO:0000256" key="4">
    <source>
        <dbReference type="ARBA" id="ARBA00022989"/>
    </source>
</evidence>
<keyword evidence="3 7" id="KW-0812">Transmembrane</keyword>
<evidence type="ECO:0000256" key="2">
    <source>
        <dbReference type="ARBA" id="ARBA00009773"/>
    </source>
</evidence>
<gene>
    <name evidence="8" type="ORF">GCM10011360_24140</name>
</gene>
<feature type="transmembrane region" description="Helical" evidence="7">
    <location>
        <begin position="26"/>
        <end position="42"/>
    </location>
</feature>
<comment type="caution">
    <text evidence="8">The sequence shown here is derived from an EMBL/GenBank/DDBJ whole genome shotgun (WGS) entry which is preliminary data.</text>
</comment>
<keyword evidence="4 7" id="KW-1133">Transmembrane helix</keyword>
<comment type="similarity">
    <text evidence="2">Belongs to the autoinducer-2 exporter (AI-2E) (TC 2.A.86) family.</text>
</comment>
<dbReference type="PANTHER" id="PTHR21716:SF16">
    <property type="entry name" value="BLL1467 PROTEIN"/>
    <property type="match status" value="1"/>
</dbReference>
<accession>A0A917AAM7</accession>